<dbReference type="eggNOG" id="KOG1698">
    <property type="taxonomic scope" value="Eukaryota"/>
</dbReference>
<evidence type="ECO:0008006" key="6">
    <source>
        <dbReference type="Google" id="ProtNLM"/>
    </source>
</evidence>
<dbReference type="InterPro" id="IPR008991">
    <property type="entry name" value="Translation_prot_SH3-like_sf"/>
</dbReference>
<dbReference type="InterPro" id="IPR001857">
    <property type="entry name" value="Ribosomal_bL19"/>
</dbReference>
<keyword evidence="5" id="KW-1185">Reference proteome</keyword>
<dbReference type="RefSeq" id="XP_007412545.1">
    <property type="nucleotide sequence ID" value="XM_007412483.1"/>
</dbReference>
<organism evidence="5">
    <name type="scientific">Melampsora larici-populina (strain 98AG31 / pathotype 3-4-7)</name>
    <name type="common">Poplar leaf rust fungus</name>
    <dbReference type="NCBI Taxonomy" id="747676"/>
    <lineage>
        <taxon>Eukaryota</taxon>
        <taxon>Fungi</taxon>
        <taxon>Dikarya</taxon>
        <taxon>Basidiomycota</taxon>
        <taxon>Pucciniomycotina</taxon>
        <taxon>Pucciniomycetes</taxon>
        <taxon>Pucciniales</taxon>
        <taxon>Melampsoraceae</taxon>
        <taxon>Melampsora</taxon>
    </lineage>
</organism>
<dbReference type="GO" id="GO:0003735">
    <property type="term" value="F:structural constituent of ribosome"/>
    <property type="evidence" value="ECO:0007669"/>
    <property type="project" value="InterPro"/>
</dbReference>
<dbReference type="FunCoup" id="F4RTY3">
    <property type="interactions" value="49"/>
</dbReference>
<dbReference type="KEGG" id="mlr:MELLADRAFT_37635"/>
<dbReference type="EMBL" id="GL883120">
    <property type="protein sequence ID" value="EGG04084.1"/>
    <property type="molecule type" value="Genomic_DNA"/>
</dbReference>
<dbReference type="InParanoid" id="F4RTY3"/>
<dbReference type="GeneID" id="18927664"/>
<evidence type="ECO:0000256" key="1">
    <source>
        <dbReference type="ARBA" id="ARBA00005781"/>
    </source>
</evidence>
<evidence type="ECO:0000256" key="3">
    <source>
        <dbReference type="ARBA" id="ARBA00023274"/>
    </source>
</evidence>
<dbReference type="STRING" id="747676.F4RTY3"/>
<dbReference type="PRINTS" id="PR00061">
    <property type="entry name" value="RIBOSOMALL19"/>
</dbReference>
<dbReference type="GO" id="GO:0005762">
    <property type="term" value="C:mitochondrial large ribosomal subunit"/>
    <property type="evidence" value="ECO:0007669"/>
    <property type="project" value="TreeGrafter"/>
</dbReference>
<accession>F4RTY3</accession>
<sequence length="155" mass="18034">MIQKKFISTSVNTEFHSLFQKNHPNALRPLSIIQVESYTNSSRTSTSLFTGVLMAVKRRGTETSFRLRCLIERVGIEIKFNVFSPMIKNIIVVKRSGEIDDKRGKMMIQKPRRAKLFYLRDQPQKLPDIKKIIKAVSIENQNLRKLNEEKEKVVN</sequence>
<dbReference type="GO" id="GO:0006412">
    <property type="term" value="P:translation"/>
    <property type="evidence" value="ECO:0007669"/>
    <property type="project" value="InterPro"/>
</dbReference>
<keyword evidence="3" id="KW-0687">Ribonucleoprotein</keyword>
<gene>
    <name evidence="4" type="ORF">MELLADRAFT_37635</name>
</gene>
<protein>
    <recommendedName>
        <fullName evidence="6">Ribosomal protein L19</fullName>
    </recommendedName>
</protein>
<dbReference type="SUPFAM" id="SSF50104">
    <property type="entry name" value="Translation proteins SH3-like domain"/>
    <property type="match status" value="1"/>
</dbReference>
<dbReference type="PANTHER" id="PTHR15680">
    <property type="entry name" value="RIBOSOMAL PROTEIN L19"/>
    <property type="match status" value="1"/>
</dbReference>
<proteinExistence type="inferred from homology"/>
<name>F4RTY3_MELLP</name>
<dbReference type="VEuPathDB" id="FungiDB:MELLADRAFT_37635"/>
<dbReference type="InterPro" id="IPR038657">
    <property type="entry name" value="Ribosomal_bL19_sf"/>
</dbReference>
<evidence type="ECO:0000313" key="5">
    <source>
        <dbReference type="Proteomes" id="UP000001072"/>
    </source>
</evidence>
<dbReference type="Gene3D" id="2.30.30.790">
    <property type="match status" value="1"/>
</dbReference>
<reference evidence="5" key="1">
    <citation type="journal article" date="2011" name="Proc. Natl. Acad. Sci. U.S.A.">
        <title>Obligate biotrophy features unraveled by the genomic analysis of rust fungi.</title>
        <authorList>
            <person name="Duplessis S."/>
            <person name="Cuomo C.A."/>
            <person name="Lin Y.-C."/>
            <person name="Aerts A."/>
            <person name="Tisserant E."/>
            <person name="Veneault-Fourrey C."/>
            <person name="Joly D.L."/>
            <person name="Hacquard S."/>
            <person name="Amselem J."/>
            <person name="Cantarel B.L."/>
            <person name="Chiu R."/>
            <person name="Coutinho P.M."/>
            <person name="Feau N."/>
            <person name="Field M."/>
            <person name="Frey P."/>
            <person name="Gelhaye E."/>
            <person name="Goldberg J."/>
            <person name="Grabherr M.G."/>
            <person name="Kodira C.D."/>
            <person name="Kohler A."/>
            <person name="Kuees U."/>
            <person name="Lindquist E.A."/>
            <person name="Lucas S.M."/>
            <person name="Mago R."/>
            <person name="Mauceli E."/>
            <person name="Morin E."/>
            <person name="Murat C."/>
            <person name="Pangilinan J.L."/>
            <person name="Park R."/>
            <person name="Pearson M."/>
            <person name="Quesneville H."/>
            <person name="Rouhier N."/>
            <person name="Sakthikumar S."/>
            <person name="Salamov A.A."/>
            <person name="Schmutz J."/>
            <person name="Selles B."/>
            <person name="Shapiro H."/>
            <person name="Tanguay P."/>
            <person name="Tuskan G.A."/>
            <person name="Henrissat B."/>
            <person name="Van de Peer Y."/>
            <person name="Rouze P."/>
            <person name="Ellis J.G."/>
            <person name="Dodds P.N."/>
            <person name="Schein J.E."/>
            <person name="Zhong S."/>
            <person name="Hamelin R.C."/>
            <person name="Grigoriev I.V."/>
            <person name="Szabo L.J."/>
            <person name="Martin F."/>
        </authorList>
    </citation>
    <scope>NUCLEOTIDE SEQUENCE [LARGE SCALE GENOMIC DNA]</scope>
    <source>
        <strain evidence="5">98AG31 / pathotype 3-4-7</strain>
    </source>
</reference>
<dbReference type="Pfam" id="PF01245">
    <property type="entry name" value="Ribosomal_L19"/>
    <property type="match status" value="1"/>
</dbReference>
<dbReference type="HOGENOM" id="CLU_087075_1_0_1"/>
<dbReference type="OrthoDB" id="4726at2759"/>
<dbReference type="Proteomes" id="UP000001072">
    <property type="component" value="Unassembled WGS sequence"/>
</dbReference>
<dbReference type="AlphaFoldDB" id="F4RTY3"/>
<comment type="similarity">
    <text evidence="1">Belongs to the bacterial ribosomal protein bL19 family.</text>
</comment>
<evidence type="ECO:0000256" key="2">
    <source>
        <dbReference type="ARBA" id="ARBA00022980"/>
    </source>
</evidence>
<keyword evidence="2" id="KW-0689">Ribosomal protein</keyword>
<evidence type="ECO:0000313" key="4">
    <source>
        <dbReference type="EMBL" id="EGG04084.1"/>
    </source>
</evidence>
<dbReference type="PANTHER" id="PTHR15680:SF9">
    <property type="entry name" value="LARGE RIBOSOMAL SUBUNIT PROTEIN BL19M"/>
    <property type="match status" value="1"/>
</dbReference>